<dbReference type="Gene3D" id="1.20.140.10">
    <property type="entry name" value="Butyryl-CoA Dehydrogenase, subunit A, domain 3"/>
    <property type="match status" value="1"/>
</dbReference>
<dbReference type="SUPFAM" id="SSF56645">
    <property type="entry name" value="Acyl-CoA dehydrogenase NM domain-like"/>
    <property type="match status" value="1"/>
</dbReference>
<protein>
    <recommendedName>
        <fullName evidence="10">Butyryl-CoA dehydrogenase</fullName>
    </recommendedName>
</protein>
<sequence>MDFTLTEEQQALQATAREFARGEMARVAEELERNATPLSRDWLKRYAEMGFLGVNVSAGHGGLGLGNLDAFVVLEEFAKVSSAVAFPIFESVAGPVHALAHFADEGLKQRVIPAVCAGEMIVAVAMSEPEAGTALTDLRTRAEIRGDRIVINGSKRWCSGGGHSDAYLVYCRLSDKPGAKGIGAVFVEKEATGLTFGEQEQLMGFRGIPEADLYFDEVSVPADHLVVPAGGFPKLMQAFDLERCGNATMALGQASGALEDALVWVQDRQQFGKPIVEFQAVQLKLAEMAMQVEASRMLIYRAAQGAEGGLPSVLDSSIAKCVSNESARNVTSAAVQLMGGYGYSRDYPMERRLRDAWGWGIAGGTIDIQKVNIASALVGRRFDQRR</sequence>
<evidence type="ECO:0000313" key="9">
    <source>
        <dbReference type="EMBL" id="SUZ53842.1"/>
    </source>
</evidence>
<gene>
    <name evidence="9" type="ORF">METZ01_LOCUS6696</name>
</gene>
<proteinExistence type="inferred from homology"/>
<dbReference type="InterPro" id="IPR046373">
    <property type="entry name" value="Acyl-CoA_Oxase/DH_mid-dom_sf"/>
</dbReference>
<evidence type="ECO:0000259" key="7">
    <source>
        <dbReference type="Pfam" id="PF02770"/>
    </source>
</evidence>
<dbReference type="SUPFAM" id="SSF47203">
    <property type="entry name" value="Acyl-CoA dehydrogenase C-terminal domain-like"/>
    <property type="match status" value="1"/>
</dbReference>
<dbReference type="PANTHER" id="PTHR43884">
    <property type="entry name" value="ACYL-COA DEHYDROGENASE"/>
    <property type="match status" value="1"/>
</dbReference>
<dbReference type="InterPro" id="IPR009100">
    <property type="entry name" value="AcylCoA_DH/oxidase_NM_dom_sf"/>
</dbReference>
<dbReference type="GO" id="GO:0003995">
    <property type="term" value="F:acyl-CoA dehydrogenase activity"/>
    <property type="evidence" value="ECO:0007669"/>
    <property type="project" value="InterPro"/>
</dbReference>
<dbReference type="PROSITE" id="PS00073">
    <property type="entry name" value="ACYL_COA_DH_2"/>
    <property type="match status" value="1"/>
</dbReference>
<dbReference type="InterPro" id="IPR013786">
    <property type="entry name" value="AcylCoA_DH/ox_N"/>
</dbReference>
<dbReference type="GO" id="GO:0050660">
    <property type="term" value="F:flavin adenine dinucleotide binding"/>
    <property type="evidence" value="ECO:0007669"/>
    <property type="project" value="InterPro"/>
</dbReference>
<feature type="domain" description="Acyl-CoA dehydrogenase/oxidase N-terminal" evidence="8">
    <location>
        <begin position="6"/>
        <end position="119"/>
    </location>
</feature>
<keyword evidence="5" id="KW-0560">Oxidoreductase</keyword>
<dbReference type="InterPro" id="IPR006091">
    <property type="entry name" value="Acyl-CoA_Oxase/DH_mid-dom"/>
</dbReference>
<dbReference type="Pfam" id="PF02771">
    <property type="entry name" value="Acyl-CoA_dh_N"/>
    <property type="match status" value="1"/>
</dbReference>
<dbReference type="InterPro" id="IPR036250">
    <property type="entry name" value="AcylCo_DH-like_C"/>
</dbReference>
<dbReference type="Pfam" id="PF00441">
    <property type="entry name" value="Acyl-CoA_dh_1"/>
    <property type="match status" value="1"/>
</dbReference>
<evidence type="ECO:0000256" key="4">
    <source>
        <dbReference type="ARBA" id="ARBA00022827"/>
    </source>
</evidence>
<keyword evidence="3" id="KW-0285">Flavoprotein</keyword>
<dbReference type="InterPro" id="IPR037069">
    <property type="entry name" value="AcylCoA_DH/ox_N_sf"/>
</dbReference>
<reference evidence="9" key="1">
    <citation type="submission" date="2018-05" db="EMBL/GenBank/DDBJ databases">
        <authorList>
            <person name="Lanie J.A."/>
            <person name="Ng W.-L."/>
            <person name="Kazmierczak K.M."/>
            <person name="Andrzejewski T.M."/>
            <person name="Davidsen T.M."/>
            <person name="Wayne K.J."/>
            <person name="Tettelin H."/>
            <person name="Glass J.I."/>
            <person name="Rusch D."/>
            <person name="Podicherti R."/>
            <person name="Tsui H.-C.T."/>
            <person name="Winkler M.E."/>
        </authorList>
    </citation>
    <scope>NUCLEOTIDE SEQUENCE</scope>
</reference>
<comment type="similarity">
    <text evidence="2">Belongs to the acyl-CoA dehydrogenase family.</text>
</comment>
<evidence type="ECO:0000256" key="1">
    <source>
        <dbReference type="ARBA" id="ARBA00001974"/>
    </source>
</evidence>
<accession>A0A381NGX5</accession>
<dbReference type="GO" id="GO:0046359">
    <property type="term" value="P:butyrate catabolic process"/>
    <property type="evidence" value="ECO:0007669"/>
    <property type="project" value="TreeGrafter"/>
</dbReference>
<dbReference type="EMBL" id="UINC01000353">
    <property type="protein sequence ID" value="SUZ53842.1"/>
    <property type="molecule type" value="Genomic_DNA"/>
</dbReference>
<dbReference type="Gene3D" id="1.10.540.10">
    <property type="entry name" value="Acyl-CoA dehydrogenase/oxidase, N-terminal domain"/>
    <property type="match status" value="1"/>
</dbReference>
<dbReference type="AlphaFoldDB" id="A0A381NGX5"/>
<dbReference type="PIRSF" id="PIRSF016578">
    <property type="entry name" value="HsaA"/>
    <property type="match status" value="1"/>
</dbReference>
<feature type="domain" description="Acyl-CoA oxidase/dehydrogenase middle" evidence="7">
    <location>
        <begin position="123"/>
        <end position="218"/>
    </location>
</feature>
<evidence type="ECO:0000259" key="6">
    <source>
        <dbReference type="Pfam" id="PF00441"/>
    </source>
</evidence>
<name>A0A381NGX5_9ZZZZ</name>
<organism evidence="9">
    <name type="scientific">marine metagenome</name>
    <dbReference type="NCBI Taxonomy" id="408172"/>
    <lineage>
        <taxon>unclassified sequences</taxon>
        <taxon>metagenomes</taxon>
        <taxon>ecological metagenomes</taxon>
    </lineage>
</organism>
<dbReference type="InterPro" id="IPR006089">
    <property type="entry name" value="Acyl-CoA_DH_CS"/>
</dbReference>
<evidence type="ECO:0008006" key="10">
    <source>
        <dbReference type="Google" id="ProtNLM"/>
    </source>
</evidence>
<dbReference type="Pfam" id="PF02770">
    <property type="entry name" value="Acyl-CoA_dh_M"/>
    <property type="match status" value="1"/>
</dbReference>
<dbReference type="PANTHER" id="PTHR43884:SF12">
    <property type="entry name" value="ISOVALERYL-COA DEHYDROGENASE, MITOCHONDRIAL-RELATED"/>
    <property type="match status" value="1"/>
</dbReference>
<feature type="domain" description="Acyl-CoA dehydrogenase/oxidase C-terminal" evidence="6">
    <location>
        <begin position="230"/>
        <end position="377"/>
    </location>
</feature>
<dbReference type="InterPro" id="IPR009075">
    <property type="entry name" value="AcylCo_DH/oxidase_C"/>
</dbReference>
<keyword evidence="4" id="KW-0274">FAD</keyword>
<evidence type="ECO:0000256" key="3">
    <source>
        <dbReference type="ARBA" id="ARBA00022630"/>
    </source>
</evidence>
<evidence type="ECO:0000256" key="5">
    <source>
        <dbReference type="ARBA" id="ARBA00023002"/>
    </source>
</evidence>
<dbReference type="Gene3D" id="2.40.110.10">
    <property type="entry name" value="Butyryl-CoA Dehydrogenase, subunit A, domain 2"/>
    <property type="match status" value="1"/>
</dbReference>
<evidence type="ECO:0000256" key="2">
    <source>
        <dbReference type="ARBA" id="ARBA00009347"/>
    </source>
</evidence>
<dbReference type="FunFam" id="1.20.140.10:FF:000001">
    <property type="entry name" value="Acyl-CoA dehydrogenase"/>
    <property type="match status" value="1"/>
</dbReference>
<evidence type="ECO:0000259" key="8">
    <source>
        <dbReference type="Pfam" id="PF02771"/>
    </source>
</evidence>
<comment type="cofactor">
    <cofactor evidence="1">
        <name>FAD</name>
        <dbReference type="ChEBI" id="CHEBI:57692"/>
    </cofactor>
</comment>
<dbReference type="GO" id="GO:0033539">
    <property type="term" value="P:fatty acid beta-oxidation using acyl-CoA dehydrogenase"/>
    <property type="evidence" value="ECO:0007669"/>
    <property type="project" value="TreeGrafter"/>
</dbReference>